<dbReference type="EMBL" id="LT841305">
    <property type="protein sequence ID" value="SMH65438.1"/>
    <property type="molecule type" value="Genomic_DNA"/>
</dbReference>
<proteinExistence type="predicted"/>
<evidence type="ECO:0000313" key="2">
    <source>
        <dbReference type="EMBL" id="SMH65438.1"/>
    </source>
</evidence>
<reference evidence="2 3" key="3">
    <citation type="submission" date="2017-03" db="EMBL/GenBank/DDBJ databases">
        <authorList>
            <person name="Regsiter A."/>
            <person name="William W."/>
        </authorList>
    </citation>
    <scope>NUCLEOTIDE SEQUENCE [LARGE SCALE GENOMIC DNA]</scope>
    <source>
        <strain evidence="2">PRJEB5721</strain>
    </source>
</reference>
<evidence type="ECO:0000313" key="3">
    <source>
        <dbReference type="Proteomes" id="UP000193925"/>
    </source>
</evidence>
<dbReference type="Proteomes" id="UP000193925">
    <property type="component" value="Chromosome AFERRI"/>
</dbReference>
<gene>
    <name evidence="2" type="ORF">AFERRI_20220</name>
    <name evidence="1" type="ORF">AFERRI_600111</name>
</gene>
<reference evidence="1" key="1">
    <citation type="submission" date="2014-03" db="EMBL/GenBank/DDBJ databases">
        <authorList>
            <person name="Genoscope - CEA"/>
        </authorList>
    </citation>
    <scope>NUCLEOTIDE SEQUENCE [LARGE SCALE GENOMIC DNA]</scope>
    <source>
        <strain evidence="1">CF27</strain>
    </source>
</reference>
<protein>
    <submittedName>
        <fullName evidence="1">Uncharacterized protein</fullName>
    </submittedName>
</protein>
<dbReference type="EMBL" id="CCCS020000057">
    <property type="protein sequence ID" value="CDQ11885.1"/>
    <property type="molecule type" value="Genomic_DNA"/>
</dbReference>
<reference evidence="1" key="2">
    <citation type="submission" date="2014-07" db="EMBL/GenBank/DDBJ databases">
        <title>Initial genome analysis of the psychrotolerant acidophile Acidithiobacillus ferrivorans CF27: insights into iron and sulfur oxidation pathways and into biofilm formation.</title>
        <authorList>
            <person name="Talla E."/>
            <person name="Hedrich S."/>
            <person name="Mangenot S."/>
            <person name="Ji B."/>
            <person name="Johnson D.B."/>
            <person name="Barbe V."/>
            <person name="Bonnefoy V."/>
        </authorList>
    </citation>
    <scope>NUCLEOTIDE SEQUENCE [LARGE SCALE GENOMIC DNA]</scope>
    <source>
        <strain evidence="1">CF27</strain>
    </source>
</reference>
<accession>A0A060UU05</accession>
<keyword evidence="3" id="KW-1185">Reference proteome</keyword>
<name>A0A060UU05_9PROT</name>
<organism evidence="1">
    <name type="scientific">Acidithiobacillus ferrivorans</name>
    <dbReference type="NCBI Taxonomy" id="160808"/>
    <lineage>
        <taxon>Bacteria</taxon>
        <taxon>Pseudomonadati</taxon>
        <taxon>Pseudomonadota</taxon>
        <taxon>Acidithiobacillia</taxon>
        <taxon>Acidithiobacillales</taxon>
        <taxon>Acidithiobacillaceae</taxon>
        <taxon>Acidithiobacillus</taxon>
    </lineage>
</organism>
<dbReference type="RefSeq" id="WP_035195135.1">
    <property type="nucleotide sequence ID" value="NZ_CCCS020000057.1"/>
</dbReference>
<sequence length="153" mass="17711">MSQDLSDSQLKALWRQGKIPVIFKRNKPLPVLARIPFAEGNIEWLRDGRRSKPEWCAQFKAWEIPTAWFDSVIKLALRRHQEIYVIQLYREHQKCAPACWSAAAFHCECSCMGENHGGGHPGGNWYEVSETFAVSWGQQRYSCRHLKVKNPGR</sequence>
<dbReference type="AlphaFoldDB" id="A0A060UU05"/>
<evidence type="ECO:0000313" key="1">
    <source>
        <dbReference type="EMBL" id="CDQ11885.1"/>
    </source>
</evidence>